<comment type="caution">
    <text evidence="1">The sequence shown here is derived from an EMBL/GenBank/DDBJ whole genome shotgun (WGS) entry which is preliminary data.</text>
</comment>
<evidence type="ECO:0000313" key="1">
    <source>
        <dbReference type="EMBL" id="PZF78866.1"/>
    </source>
</evidence>
<dbReference type="InterPro" id="IPR036182">
    <property type="entry name" value="PCuAC_sf"/>
</dbReference>
<dbReference type="Pfam" id="PF04314">
    <property type="entry name" value="PCuAC"/>
    <property type="match status" value="1"/>
</dbReference>
<dbReference type="PANTHER" id="PTHR36302">
    <property type="entry name" value="BLR7088 PROTEIN"/>
    <property type="match status" value="1"/>
</dbReference>
<proteinExistence type="predicted"/>
<dbReference type="InterPro" id="IPR007410">
    <property type="entry name" value="LpqE-like"/>
</dbReference>
<keyword evidence="2" id="KW-1185">Reference proteome</keyword>
<dbReference type="SUPFAM" id="SSF110087">
    <property type="entry name" value="DR1885-like metal-binding protein"/>
    <property type="match status" value="1"/>
</dbReference>
<evidence type="ECO:0008006" key="3">
    <source>
        <dbReference type="Google" id="ProtNLM"/>
    </source>
</evidence>
<dbReference type="RefSeq" id="WP_111196194.1">
    <property type="nucleotide sequence ID" value="NZ_QKVK01000001.1"/>
</dbReference>
<name>A0A2W2BZE5_9HYPH</name>
<reference evidence="2" key="1">
    <citation type="submission" date="2018-06" db="EMBL/GenBank/DDBJ databases">
        <title>Aestuariibacter litoralis strain KCTC 52945T.</title>
        <authorList>
            <person name="Li X."/>
            <person name="Salam N."/>
            <person name="Li J.-L."/>
            <person name="Chen Y.-M."/>
            <person name="Yang Z.-W."/>
            <person name="Zhang L.-Y."/>
            <person name="Han M.-X."/>
            <person name="Xiao M."/>
            <person name="Li W.-J."/>
        </authorList>
    </citation>
    <scope>NUCLEOTIDE SEQUENCE [LARGE SCALE GENOMIC DNA]</scope>
    <source>
        <strain evidence="2">KCTC 52945</strain>
    </source>
</reference>
<protein>
    <recommendedName>
        <fullName evidence="3">Copper chaperone PCu(A)C</fullName>
    </recommendedName>
</protein>
<gene>
    <name evidence="1" type="ORF">DK847_03485</name>
</gene>
<accession>A0A2W2BZE5</accession>
<evidence type="ECO:0000313" key="2">
    <source>
        <dbReference type="Proteomes" id="UP000248795"/>
    </source>
</evidence>
<dbReference type="Proteomes" id="UP000248795">
    <property type="component" value="Unassembled WGS sequence"/>
</dbReference>
<organism evidence="1 2">
    <name type="scientific">Aestuariivirga litoralis</name>
    <dbReference type="NCBI Taxonomy" id="2650924"/>
    <lineage>
        <taxon>Bacteria</taxon>
        <taxon>Pseudomonadati</taxon>
        <taxon>Pseudomonadota</taxon>
        <taxon>Alphaproteobacteria</taxon>
        <taxon>Hyphomicrobiales</taxon>
        <taxon>Aestuariivirgaceae</taxon>
        <taxon>Aestuariivirga</taxon>
    </lineage>
</organism>
<dbReference type="PROSITE" id="PS51257">
    <property type="entry name" value="PROKAR_LIPOPROTEIN"/>
    <property type="match status" value="1"/>
</dbReference>
<dbReference type="Gene3D" id="2.60.40.1890">
    <property type="entry name" value="PCu(A)C copper chaperone"/>
    <property type="match status" value="1"/>
</dbReference>
<dbReference type="AlphaFoldDB" id="A0A2W2BZE5"/>
<sequence length="146" mass="15992">MLHRRHLILGLAGLAACPTLARAHSYRLGDIAIGHAWTLPAQVSREGQAFVPLVNNGKLADELVAARSSVCGTIELRRNNRYDDPPLSSFLLEPGQPLPMRPTARHLRLMGLSAPLLLDQRFTIILDFLNAGETEVEFHVEAAPGE</sequence>
<dbReference type="EMBL" id="QKVK01000001">
    <property type="protein sequence ID" value="PZF78866.1"/>
    <property type="molecule type" value="Genomic_DNA"/>
</dbReference>
<dbReference type="InterPro" id="IPR058248">
    <property type="entry name" value="Lxx211020-like"/>
</dbReference>
<dbReference type="PANTHER" id="PTHR36302:SF1">
    <property type="entry name" value="COPPER CHAPERONE PCU(A)C"/>
    <property type="match status" value="1"/>
</dbReference>